<keyword evidence="2" id="KW-0547">Nucleotide-binding</keyword>
<dbReference type="RefSeq" id="XP_012192340.1">
    <property type="nucleotide sequence ID" value="XM_012336950.1"/>
</dbReference>
<proteinExistence type="predicted"/>
<name>R9PBH1_PSEHS</name>
<organism evidence="2 3">
    <name type="scientific">Pseudozyma hubeiensis (strain SY62)</name>
    <name type="common">Yeast</name>
    <dbReference type="NCBI Taxonomy" id="1305764"/>
    <lineage>
        <taxon>Eukaryota</taxon>
        <taxon>Fungi</taxon>
        <taxon>Dikarya</taxon>
        <taxon>Basidiomycota</taxon>
        <taxon>Ustilaginomycotina</taxon>
        <taxon>Ustilaginomycetes</taxon>
        <taxon>Ustilaginales</taxon>
        <taxon>Ustilaginaceae</taxon>
        <taxon>Pseudozyma</taxon>
    </lineage>
</organism>
<feature type="region of interest" description="Disordered" evidence="1">
    <location>
        <begin position="83"/>
        <end position="115"/>
    </location>
</feature>
<evidence type="ECO:0000313" key="2">
    <source>
        <dbReference type="EMBL" id="GAC98753.1"/>
    </source>
</evidence>
<dbReference type="EMBL" id="DF238821">
    <property type="protein sequence ID" value="GAC98753.1"/>
    <property type="molecule type" value="Genomic_DNA"/>
</dbReference>
<sequence length="270" mass="29855">MEHSPLRWDDRRSGQEVVLVRTETSRLRRSNKPTNAQTADGAALLRWVCGSLPCCKGAFLPNQIPSSASRRTLRRDAVLSTAARTAAASQKPDLTERHHEMVSGIRSTTSEEDYERKRTALRAEIGRHKFRSNPTSARYVNSWSPASADLYHATGAAQFCAYRHEPVMLRPAHLQSGFVHAASLRIRASVLPRRKSSEASRCIGSEEGSRARSQKLTELAKNDRSAGPVYGSALHAVLPRRVFRHQASTKNLVGERIAALPRNGVCINSP</sequence>
<dbReference type="AlphaFoldDB" id="R9PBH1"/>
<dbReference type="GO" id="GO:0004386">
    <property type="term" value="F:helicase activity"/>
    <property type="evidence" value="ECO:0007669"/>
    <property type="project" value="UniProtKB-KW"/>
</dbReference>
<keyword evidence="2" id="KW-0067">ATP-binding</keyword>
<protein>
    <submittedName>
        <fullName evidence="2">II DNA helicase</fullName>
    </submittedName>
</protein>
<keyword evidence="3" id="KW-1185">Reference proteome</keyword>
<dbReference type="HOGENOM" id="CLU_1031069_0_0_1"/>
<accession>R9PBH1</accession>
<keyword evidence="2" id="KW-0378">Hydrolase</keyword>
<gene>
    <name evidence="2" type="ORF">PHSY_006347</name>
</gene>
<keyword evidence="2" id="KW-0347">Helicase</keyword>
<evidence type="ECO:0000256" key="1">
    <source>
        <dbReference type="SAM" id="MobiDB-lite"/>
    </source>
</evidence>
<dbReference type="GeneID" id="24111619"/>
<evidence type="ECO:0000313" key="3">
    <source>
        <dbReference type="Proteomes" id="UP000014071"/>
    </source>
</evidence>
<dbReference type="Proteomes" id="UP000014071">
    <property type="component" value="Unassembled WGS sequence"/>
</dbReference>
<reference evidence="3" key="1">
    <citation type="journal article" date="2013" name="Genome Announc.">
        <title>Draft genome sequence of the basidiomycetous yeast-like fungus Pseudozyma hubeiensis SY62, which produces an abundant amount of the biosurfactant mannosylerythritol lipids.</title>
        <authorList>
            <person name="Konishi M."/>
            <person name="Hatada Y."/>
            <person name="Horiuchi J."/>
        </authorList>
    </citation>
    <scope>NUCLEOTIDE SEQUENCE [LARGE SCALE GENOMIC DNA]</scope>
    <source>
        <strain evidence="3">SY62</strain>
    </source>
</reference>